<dbReference type="InterPro" id="IPR005631">
    <property type="entry name" value="SDH"/>
</dbReference>
<protein>
    <recommendedName>
        <fullName evidence="2">FAD assembly factor SdhE</fullName>
    </recommendedName>
</protein>
<sequence>METPENRLKRLRMRSWRRGMKEMDLILGPFADAELAGLTDALLADYEQLLAENDQDLYRWIVARSRHEAAGPEALSALLDRIAASAFGRFGPDDRHFTNMPAKTRAD</sequence>
<dbReference type="RefSeq" id="WP_090522792.1">
    <property type="nucleotide sequence ID" value="NZ_FNAH01000004.1"/>
</dbReference>
<reference evidence="4 5" key="1">
    <citation type="submission" date="2016-10" db="EMBL/GenBank/DDBJ databases">
        <authorList>
            <person name="de Groot N.N."/>
        </authorList>
    </citation>
    <scope>NUCLEOTIDE SEQUENCE [LARGE SCALE GENOMIC DNA]</scope>
    <source>
        <strain evidence="4 5">DSM 22220</strain>
    </source>
</reference>
<proteinExistence type="inferred from homology"/>
<evidence type="ECO:0000256" key="1">
    <source>
        <dbReference type="ARBA" id="ARBA00008571"/>
    </source>
</evidence>
<dbReference type="PANTHER" id="PTHR12469">
    <property type="entry name" value="PROTEIN EMI5 HOMOLOG, MITOCHONDRIAL"/>
    <property type="match status" value="1"/>
</dbReference>
<dbReference type="EMBL" id="FNAH01000004">
    <property type="protein sequence ID" value="SDE13156.1"/>
    <property type="molecule type" value="Genomic_DNA"/>
</dbReference>
<dbReference type="PANTHER" id="PTHR12469:SF2">
    <property type="entry name" value="SUCCINATE DEHYDROGENASE ASSEMBLY FACTOR 2, MITOCHONDRIAL"/>
    <property type="match status" value="1"/>
</dbReference>
<evidence type="ECO:0000313" key="5">
    <source>
        <dbReference type="Proteomes" id="UP000199344"/>
    </source>
</evidence>
<keyword evidence="5" id="KW-1185">Reference proteome</keyword>
<dbReference type="InterPro" id="IPR036714">
    <property type="entry name" value="SDH_sf"/>
</dbReference>
<evidence type="ECO:0000256" key="2">
    <source>
        <dbReference type="ARBA" id="ARBA00019418"/>
    </source>
</evidence>
<dbReference type="OrthoDB" id="9807264at2"/>
<comment type="similarity">
    <text evidence="1">Belongs to the SdhE FAD assembly factor family.</text>
</comment>
<dbReference type="Gene3D" id="1.10.150.250">
    <property type="entry name" value="Flavinator of succinate dehydrogenase"/>
    <property type="match status" value="1"/>
</dbReference>
<organism evidence="4 5">
    <name type="scientific">Paracoccus isoporae</name>
    <dbReference type="NCBI Taxonomy" id="591205"/>
    <lineage>
        <taxon>Bacteria</taxon>
        <taxon>Pseudomonadati</taxon>
        <taxon>Pseudomonadota</taxon>
        <taxon>Alphaproteobacteria</taxon>
        <taxon>Rhodobacterales</taxon>
        <taxon>Paracoccaceae</taxon>
        <taxon>Paracoccus</taxon>
    </lineage>
</organism>
<name>A0A1G7AGZ5_9RHOB</name>
<evidence type="ECO:0000256" key="3">
    <source>
        <dbReference type="ARBA" id="ARBA00023186"/>
    </source>
</evidence>
<dbReference type="STRING" id="591205.SAMN05421538_104111"/>
<evidence type="ECO:0000313" key="4">
    <source>
        <dbReference type="EMBL" id="SDE13156.1"/>
    </source>
</evidence>
<dbReference type="AlphaFoldDB" id="A0A1G7AGZ5"/>
<dbReference type="Pfam" id="PF03937">
    <property type="entry name" value="Sdh5"/>
    <property type="match status" value="1"/>
</dbReference>
<keyword evidence="3" id="KW-0143">Chaperone</keyword>
<dbReference type="SUPFAM" id="SSF109910">
    <property type="entry name" value="YgfY-like"/>
    <property type="match status" value="1"/>
</dbReference>
<dbReference type="Proteomes" id="UP000199344">
    <property type="component" value="Unassembled WGS sequence"/>
</dbReference>
<gene>
    <name evidence="4" type="ORF">SAMN05421538_104111</name>
</gene>
<dbReference type="GO" id="GO:0006099">
    <property type="term" value="P:tricarboxylic acid cycle"/>
    <property type="evidence" value="ECO:0007669"/>
    <property type="project" value="TreeGrafter"/>
</dbReference>
<accession>A0A1G7AGZ5</accession>